<gene>
    <name evidence="2" type="ORF">DS909_12495</name>
</gene>
<name>A0A366WWA4_9RHOB</name>
<comment type="caution">
    <text evidence="2">The sequence shown here is derived from an EMBL/GenBank/DDBJ whole genome shotgun (WGS) entry which is preliminary data.</text>
</comment>
<dbReference type="InterPro" id="IPR024698">
    <property type="entry name" value="Caps_psacc_synth_Cps23fI-typ"/>
</dbReference>
<dbReference type="Pfam" id="PF04577">
    <property type="entry name" value="Glyco_transf_61"/>
    <property type="match status" value="1"/>
</dbReference>
<evidence type="ECO:0000259" key="1">
    <source>
        <dbReference type="Pfam" id="PF04577"/>
    </source>
</evidence>
<dbReference type="EMBL" id="QOCE01000032">
    <property type="protein sequence ID" value="RBW54200.1"/>
    <property type="molecule type" value="Genomic_DNA"/>
</dbReference>
<protein>
    <submittedName>
        <fullName evidence="2">Glycosyltransferase family 61 protein</fullName>
    </submittedName>
</protein>
<proteinExistence type="predicted"/>
<dbReference type="InterPro" id="IPR049625">
    <property type="entry name" value="Glyco_transf_61_cat"/>
</dbReference>
<keyword evidence="2" id="KW-0808">Transferase</keyword>
<reference evidence="2 3" key="1">
    <citation type="submission" date="2018-07" db="EMBL/GenBank/DDBJ databases">
        <title>Modular assembly of carbohydrate-degrading microbial communities in the ocean.</title>
        <authorList>
            <person name="Enke T.N."/>
            <person name="Datta M.S."/>
            <person name="Schwartzman J.A."/>
            <person name="Cermak N."/>
            <person name="Schmitz D.A."/>
            <person name="Barrere J."/>
            <person name="Cordero O.X."/>
        </authorList>
    </citation>
    <scope>NUCLEOTIDE SEQUENCE [LARGE SCALE GENOMIC DNA]</scope>
    <source>
        <strain evidence="2 3">C3M10</strain>
    </source>
</reference>
<dbReference type="AlphaFoldDB" id="A0A366WWA4"/>
<dbReference type="GO" id="GO:0016757">
    <property type="term" value="F:glycosyltransferase activity"/>
    <property type="evidence" value="ECO:0007669"/>
    <property type="project" value="InterPro"/>
</dbReference>
<evidence type="ECO:0000313" key="3">
    <source>
        <dbReference type="Proteomes" id="UP000252706"/>
    </source>
</evidence>
<feature type="domain" description="Glycosyltransferase 61 catalytic" evidence="1">
    <location>
        <begin position="94"/>
        <end position="261"/>
    </location>
</feature>
<dbReference type="RefSeq" id="WP_113823796.1">
    <property type="nucleotide sequence ID" value="NZ_QOCE01000032.1"/>
</dbReference>
<dbReference type="Proteomes" id="UP000252706">
    <property type="component" value="Unassembled WGS sequence"/>
</dbReference>
<sequence length="407" mass="44989">MSDVLDLNDPNLRPMPEGGWSEKIMTLQDAKVIPPTVSAFTQPAGVLQSDGTYCPEGALWRRFRPITTEPDNPETVTQKLTGRWLWGGVLWAHFGHFLVESTSRIWALNGSEEPYDGILFIPKRPRVGDAVRGFQRAFLDQIAPGLPIHVATEATEVEELVVPGQGFGLGSITNGTQKFRDAIHQNFATDIKPDGASKLYISRSALGLGKGGMLGEEKLEDYLRAEGYDIFYPEKYSIETQLARYKAATHVIAADGSALHLFAMVGRPDQKVAMILRRKAGANNLLARNVAHFCNCTPMIIDALYTEWVRGTQLKSNRLSFGELDHEVIGRGLVAGGFVGPDVKWPQATDAERAQMFKDKGLDQRGDFVESPEYARDRLKKLRQARRARRAERDAVTIAAAPSADPS</sequence>
<evidence type="ECO:0000313" key="2">
    <source>
        <dbReference type="EMBL" id="RBW54200.1"/>
    </source>
</evidence>
<dbReference type="PIRSF" id="PIRSF030158">
    <property type="entry name" value="UCP030158"/>
    <property type="match status" value="1"/>
</dbReference>
<accession>A0A366WWA4</accession>
<dbReference type="OrthoDB" id="7843421at2"/>
<organism evidence="2 3">
    <name type="scientific">Phaeobacter gallaeciensis</name>
    <dbReference type="NCBI Taxonomy" id="60890"/>
    <lineage>
        <taxon>Bacteria</taxon>
        <taxon>Pseudomonadati</taxon>
        <taxon>Pseudomonadota</taxon>
        <taxon>Alphaproteobacteria</taxon>
        <taxon>Rhodobacterales</taxon>
        <taxon>Roseobacteraceae</taxon>
        <taxon>Phaeobacter</taxon>
    </lineage>
</organism>